<comment type="caution">
    <text evidence="1">The sequence shown here is derived from an EMBL/GenBank/DDBJ whole genome shotgun (WGS) entry which is preliminary data.</text>
</comment>
<evidence type="ECO:0000313" key="2">
    <source>
        <dbReference type="Proteomes" id="UP000828390"/>
    </source>
</evidence>
<dbReference type="AlphaFoldDB" id="A0A9D4IZW9"/>
<name>A0A9D4IZW9_DREPO</name>
<keyword evidence="2" id="KW-1185">Reference proteome</keyword>
<gene>
    <name evidence="1" type="ORF">DPMN_168996</name>
</gene>
<proteinExistence type="predicted"/>
<reference evidence="1" key="1">
    <citation type="journal article" date="2019" name="bioRxiv">
        <title>The Genome of the Zebra Mussel, Dreissena polymorpha: A Resource for Invasive Species Research.</title>
        <authorList>
            <person name="McCartney M.A."/>
            <person name="Auch B."/>
            <person name="Kono T."/>
            <person name="Mallez S."/>
            <person name="Zhang Y."/>
            <person name="Obille A."/>
            <person name="Becker A."/>
            <person name="Abrahante J.E."/>
            <person name="Garbe J."/>
            <person name="Badalamenti J.P."/>
            <person name="Herman A."/>
            <person name="Mangelson H."/>
            <person name="Liachko I."/>
            <person name="Sullivan S."/>
            <person name="Sone E.D."/>
            <person name="Koren S."/>
            <person name="Silverstein K.A.T."/>
            <person name="Beckman K.B."/>
            <person name="Gohl D.M."/>
        </authorList>
    </citation>
    <scope>NUCLEOTIDE SEQUENCE</scope>
    <source>
        <strain evidence="1">Duluth1</strain>
        <tissue evidence="1">Whole animal</tissue>
    </source>
</reference>
<reference evidence="1" key="2">
    <citation type="submission" date="2020-11" db="EMBL/GenBank/DDBJ databases">
        <authorList>
            <person name="McCartney M.A."/>
            <person name="Auch B."/>
            <person name="Kono T."/>
            <person name="Mallez S."/>
            <person name="Becker A."/>
            <person name="Gohl D.M."/>
            <person name="Silverstein K.A.T."/>
            <person name="Koren S."/>
            <person name="Bechman K.B."/>
            <person name="Herman A."/>
            <person name="Abrahante J.E."/>
            <person name="Garbe J."/>
        </authorList>
    </citation>
    <scope>NUCLEOTIDE SEQUENCE</scope>
    <source>
        <strain evidence="1">Duluth1</strain>
        <tissue evidence="1">Whole animal</tissue>
    </source>
</reference>
<organism evidence="1 2">
    <name type="scientific">Dreissena polymorpha</name>
    <name type="common">Zebra mussel</name>
    <name type="synonym">Mytilus polymorpha</name>
    <dbReference type="NCBI Taxonomy" id="45954"/>
    <lineage>
        <taxon>Eukaryota</taxon>
        <taxon>Metazoa</taxon>
        <taxon>Spiralia</taxon>
        <taxon>Lophotrochozoa</taxon>
        <taxon>Mollusca</taxon>
        <taxon>Bivalvia</taxon>
        <taxon>Autobranchia</taxon>
        <taxon>Heteroconchia</taxon>
        <taxon>Euheterodonta</taxon>
        <taxon>Imparidentia</taxon>
        <taxon>Neoheterodontei</taxon>
        <taxon>Myida</taxon>
        <taxon>Dreissenoidea</taxon>
        <taxon>Dreissenidae</taxon>
        <taxon>Dreissena</taxon>
    </lineage>
</organism>
<sequence length="90" mass="10178">MYKPCVHYIVAGTTYKHVQALCPLHSDRYRIQACTSTMSTTQRQVPHTSMYKHCVHYIVTGTAYKHVQALCPLHSGRYCIQACTSTVSTI</sequence>
<dbReference type="EMBL" id="JAIWYP010000008">
    <property type="protein sequence ID" value="KAH3790789.1"/>
    <property type="molecule type" value="Genomic_DNA"/>
</dbReference>
<dbReference type="Proteomes" id="UP000828390">
    <property type="component" value="Unassembled WGS sequence"/>
</dbReference>
<evidence type="ECO:0000313" key="1">
    <source>
        <dbReference type="EMBL" id="KAH3790789.1"/>
    </source>
</evidence>
<protein>
    <submittedName>
        <fullName evidence="1">Uncharacterized protein</fullName>
    </submittedName>
</protein>
<accession>A0A9D4IZW9</accession>